<evidence type="ECO:0000256" key="1">
    <source>
        <dbReference type="ARBA" id="ARBA00004429"/>
    </source>
</evidence>
<sequence length="247" mass="26824">MKMMVFSFPSSSLGQPPKSSLCSNIPKPFRKIKNHKPCLGCSNFHPTTTLSHLFSVDPPLRASVKCFSKGSSSNGEGNEGREAEEQIFEFERLFSNLNQATLKREPGSLSSAVFLVAGTTVGAGILAIPAVTQEAGFLASAVTCILCWIFMVVTGLLIAEVNVKTMCELGSGGVSLVSMAQRTLGNAGVQVACWSYIFIHYALLVAYVARSSDILTNFLGIPMYGPDFLFMLLTQISFSFTENYFIW</sequence>
<feature type="transmembrane region" description="Helical" evidence="8">
    <location>
        <begin position="187"/>
        <end position="208"/>
    </location>
</feature>
<keyword evidence="10" id="KW-1185">Reference proteome</keyword>
<keyword evidence="2" id="KW-0813">Transport</keyword>
<dbReference type="Proteomes" id="UP000231279">
    <property type="component" value="Unassembled WGS sequence"/>
</dbReference>
<accession>A0A2G9G2Q9</accession>
<organism evidence="9 10">
    <name type="scientific">Handroanthus impetiginosus</name>
    <dbReference type="NCBI Taxonomy" id="429701"/>
    <lineage>
        <taxon>Eukaryota</taxon>
        <taxon>Viridiplantae</taxon>
        <taxon>Streptophyta</taxon>
        <taxon>Embryophyta</taxon>
        <taxon>Tracheophyta</taxon>
        <taxon>Spermatophyta</taxon>
        <taxon>Magnoliopsida</taxon>
        <taxon>eudicotyledons</taxon>
        <taxon>Gunneridae</taxon>
        <taxon>Pentapetalae</taxon>
        <taxon>asterids</taxon>
        <taxon>lamiids</taxon>
        <taxon>Lamiales</taxon>
        <taxon>Bignoniaceae</taxon>
        <taxon>Crescentiina</taxon>
        <taxon>Tabebuia alliance</taxon>
        <taxon>Handroanthus</taxon>
    </lineage>
</organism>
<dbReference type="OrthoDB" id="204942at2759"/>
<dbReference type="PANTHER" id="PTHR32195">
    <property type="entry name" value="OS07G0662800 PROTEIN"/>
    <property type="match status" value="1"/>
</dbReference>
<feature type="transmembrane region" description="Helical" evidence="8">
    <location>
        <begin position="112"/>
        <end position="131"/>
    </location>
</feature>
<dbReference type="EMBL" id="NKXS01007500">
    <property type="protein sequence ID" value="PIM99592.1"/>
    <property type="molecule type" value="Genomic_DNA"/>
</dbReference>
<keyword evidence="5 8" id="KW-0812">Transmembrane</keyword>
<keyword evidence="4" id="KW-0997">Cell inner membrane</keyword>
<evidence type="ECO:0000256" key="3">
    <source>
        <dbReference type="ARBA" id="ARBA00022475"/>
    </source>
</evidence>
<keyword evidence="7 8" id="KW-0472">Membrane</keyword>
<comment type="subcellular location">
    <subcellularLocation>
        <location evidence="1">Cell inner membrane</location>
        <topology evidence="1">Multi-pass membrane protein</topology>
    </subcellularLocation>
</comment>
<evidence type="ECO:0000313" key="9">
    <source>
        <dbReference type="EMBL" id="PIM99592.1"/>
    </source>
</evidence>
<dbReference type="PANTHER" id="PTHR32195:SF26">
    <property type="entry name" value="TRYPTOPHAN OR TYROSINE TRANSPORTER PROTEIN"/>
    <property type="match status" value="1"/>
</dbReference>
<evidence type="ECO:0000256" key="8">
    <source>
        <dbReference type="SAM" id="Phobius"/>
    </source>
</evidence>
<reference evidence="10" key="1">
    <citation type="journal article" date="2018" name="Gigascience">
        <title>Genome assembly of the Pink Ipe (Handroanthus impetiginosus, Bignoniaceae), a highly valued, ecologically keystone Neotropical timber forest tree.</title>
        <authorList>
            <person name="Silva-Junior O.B."/>
            <person name="Grattapaglia D."/>
            <person name="Novaes E."/>
            <person name="Collevatti R.G."/>
        </authorList>
    </citation>
    <scope>NUCLEOTIDE SEQUENCE [LARGE SCALE GENOMIC DNA]</scope>
    <source>
        <strain evidence="10">cv. UFG-1</strain>
    </source>
</reference>
<name>A0A2G9G2Q9_9LAMI</name>
<evidence type="ECO:0000256" key="5">
    <source>
        <dbReference type="ARBA" id="ARBA00022692"/>
    </source>
</evidence>
<gene>
    <name evidence="9" type="ORF">CDL12_27914</name>
</gene>
<proteinExistence type="predicted"/>
<dbReference type="Pfam" id="PF03222">
    <property type="entry name" value="Trp_Tyr_perm"/>
    <property type="match status" value="1"/>
</dbReference>
<dbReference type="GO" id="GO:0003333">
    <property type="term" value="P:amino acid transmembrane transport"/>
    <property type="evidence" value="ECO:0007669"/>
    <property type="project" value="InterPro"/>
</dbReference>
<feature type="transmembrane region" description="Helical" evidence="8">
    <location>
        <begin position="228"/>
        <end position="246"/>
    </location>
</feature>
<evidence type="ECO:0000256" key="7">
    <source>
        <dbReference type="ARBA" id="ARBA00023136"/>
    </source>
</evidence>
<evidence type="ECO:0000256" key="4">
    <source>
        <dbReference type="ARBA" id="ARBA00022519"/>
    </source>
</evidence>
<dbReference type="AlphaFoldDB" id="A0A2G9G2Q9"/>
<dbReference type="GO" id="GO:0005886">
    <property type="term" value="C:plasma membrane"/>
    <property type="evidence" value="ECO:0007669"/>
    <property type="project" value="UniProtKB-SubCell"/>
</dbReference>
<evidence type="ECO:0000313" key="10">
    <source>
        <dbReference type="Proteomes" id="UP000231279"/>
    </source>
</evidence>
<evidence type="ECO:0008006" key="11">
    <source>
        <dbReference type="Google" id="ProtNLM"/>
    </source>
</evidence>
<keyword evidence="3" id="KW-1003">Cell membrane</keyword>
<evidence type="ECO:0000256" key="6">
    <source>
        <dbReference type="ARBA" id="ARBA00022989"/>
    </source>
</evidence>
<dbReference type="Gene3D" id="1.20.1740.10">
    <property type="entry name" value="Amino acid/polyamine transporter I"/>
    <property type="match status" value="1"/>
</dbReference>
<keyword evidence="6 8" id="KW-1133">Transmembrane helix</keyword>
<dbReference type="InterPro" id="IPR018227">
    <property type="entry name" value="Amino_acid_transport_2"/>
</dbReference>
<evidence type="ECO:0000256" key="2">
    <source>
        <dbReference type="ARBA" id="ARBA00022448"/>
    </source>
</evidence>
<comment type="caution">
    <text evidence="9">The sequence shown here is derived from an EMBL/GenBank/DDBJ whole genome shotgun (WGS) entry which is preliminary data.</text>
</comment>
<protein>
    <recommendedName>
        <fullName evidence="11">Amino acid transporter transmembrane domain-containing protein</fullName>
    </recommendedName>
</protein>
<feature type="transmembrane region" description="Helical" evidence="8">
    <location>
        <begin position="137"/>
        <end position="159"/>
    </location>
</feature>